<protein>
    <submittedName>
        <fullName evidence="2">Uncharacterized protein</fullName>
    </submittedName>
</protein>
<feature type="region of interest" description="Disordered" evidence="1">
    <location>
        <begin position="1"/>
        <end position="87"/>
    </location>
</feature>
<dbReference type="EMBL" id="VIIS01001261">
    <property type="protein sequence ID" value="KAF0300468.1"/>
    <property type="molecule type" value="Genomic_DNA"/>
</dbReference>
<dbReference type="Proteomes" id="UP000440578">
    <property type="component" value="Unassembled WGS sequence"/>
</dbReference>
<reference evidence="2 4" key="1">
    <citation type="submission" date="2019-07" db="EMBL/GenBank/DDBJ databases">
        <title>Draft genome assembly of a fouling barnacle, Amphibalanus amphitrite (Darwin, 1854): The first reference genome for Thecostraca.</title>
        <authorList>
            <person name="Kim W."/>
        </authorList>
    </citation>
    <scope>NUCLEOTIDE SEQUENCE [LARGE SCALE GENOMIC DNA]</scope>
    <source>
        <strain evidence="2">SNU_AA5</strain>
        <tissue evidence="2">Soma without cirri and trophi</tissue>
    </source>
</reference>
<dbReference type="AlphaFoldDB" id="A0A6A4WEP5"/>
<dbReference type="EMBL" id="VIIS01000749">
    <property type="protein sequence ID" value="KAF0305465.1"/>
    <property type="molecule type" value="Genomic_DNA"/>
</dbReference>
<sequence length="114" mass="12560">MHVGPTTVDTKLFVNCDHGDTTPVRGEPTLPAAPRSRLRTPPSAAAAAEPPSPLGAGKDPFSDPFFKKDKEEPFTAPDPLDGVTLPDDVRDIIDRARRRHRDFKADADRRMARF</sequence>
<evidence type="ECO:0000313" key="2">
    <source>
        <dbReference type="EMBL" id="KAF0300468.1"/>
    </source>
</evidence>
<evidence type="ECO:0000313" key="4">
    <source>
        <dbReference type="Proteomes" id="UP000440578"/>
    </source>
</evidence>
<keyword evidence="4" id="KW-1185">Reference proteome</keyword>
<comment type="caution">
    <text evidence="2">The sequence shown here is derived from an EMBL/GenBank/DDBJ whole genome shotgun (WGS) entry which is preliminary data.</text>
</comment>
<feature type="compositionally biased region" description="Low complexity" evidence="1">
    <location>
        <begin position="30"/>
        <end position="49"/>
    </location>
</feature>
<evidence type="ECO:0000256" key="1">
    <source>
        <dbReference type="SAM" id="MobiDB-lite"/>
    </source>
</evidence>
<accession>A0A6A4WEP5</accession>
<gene>
    <name evidence="3" type="ORF">FJT64_022901</name>
    <name evidence="2" type="ORF">FJT64_027024</name>
</gene>
<dbReference type="OrthoDB" id="6391507at2759"/>
<evidence type="ECO:0000313" key="3">
    <source>
        <dbReference type="EMBL" id="KAF0305465.1"/>
    </source>
</evidence>
<organism evidence="2 4">
    <name type="scientific">Amphibalanus amphitrite</name>
    <name type="common">Striped barnacle</name>
    <name type="synonym">Balanus amphitrite</name>
    <dbReference type="NCBI Taxonomy" id="1232801"/>
    <lineage>
        <taxon>Eukaryota</taxon>
        <taxon>Metazoa</taxon>
        <taxon>Ecdysozoa</taxon>
        <taxon>Arthropoda</taxon>
        <taxon>Crustacea</taxon>
        <taxon>Multicrustacea</taxon>
        <taxon>Cirripedia</taxon>
        <taxon>Thoracica</taxon>
        <taxon>Thoracicalcarea</taxon>
        <taxon>Balanomorpha</taxon>
        <taxon>Balanoidea</taxon>
        <taxon>Balanidae</taxon>
        <taxon>Amphibalaninae</taxon>
        <taxon>Amphibalanus</taxon>
    </lineage>
</organism>
<proteinExistence type="predicted"/>
<name>A0A6A4WEP5_AMPAM</name>